<organism evidence="2 3">
    <name type="scientific">Cinchona calisaya</name>
    <dbReference type="NCBI Taxonomy" id="153742"/>
    <lineage>
        <taxon>Eukaryota</taxon>
        <taxon>Viridiplantae</taxon>
        <taxon>Streptophyta</taxon>
        <taxon>Embryophyta</taxon>
        <taxon>Tracheophyta</taxon>
        <taxon>Spermatophyta</taxon>
        <taxon>Magnoliopsida</taxon>
        <taxon>eudicotyledons</taxon>
        <taxon>Gunneridae</taxon>
        <taxon>Pentapetalae</taxon>
        <taxon>asterids</taxon>
        <taxon>lamiids</taxon>
        <taxon>Gentianales</taxon>
        <taxon>Rubiaceae</taxon>
        <taxon>Cinchonoideae</taxon>
        <taxon>Cinchoneae</taxon>
        <taxon>Cinchona</taxon>
    </lineage>
</organism>
<dbReference type="PANTHER" id="PTHR34072:SF55">
    <property type="entry name" value="DNA_RNA POLYMERASES SUPERFAMILY PROTEIN"/>
    <property type="match status" value="1"/>
</dbReference>
<dbReference type="Gene3D" id="3.10.20.370">
    <property type="match status" value="1"/>
</dbReference>
<keyword evidence="3" id="KW-1185">Reference proteome</keyword>
<dbReference type="CDD" id="cd09274">
    <property type="entry name" value="RNase_HI_RT_Ty3"/>
    <property type="match status" value="1"/>
</dbReference>
<dbReference type="Proteomes" id="UP001630127">
    <property type="component" value="Unassembled WGS sequence"/>
</dbReference>
<feature type="domain" description="Reverse transcriptase/retrotransposon-derived protein RNase H-like" evidence="1">
    <location>
        <begin position="68"/>
        <end position="162"/>
    </location>
</feature>
<proteinExistence type="predicted"/>
<dbReference type="InterPro" id="IPR043502">
    <property type="entry name" value="DNA/RNA_pol_sf"/>
</dbReference>
<comment type="caution">
    <text evidence="2">The sequence shown here is derived from an EMBL/GenBank/DDBJ whole genome shotgun (WGS) entry which is preliminary data.</text>
</comment>
<dbReference type="Pfam" id="PF17919">
    <property type="entry name" value="RT_RNaseH_2"/>
    <property type="match status" value="1"/>
</dbReference>
<sequence length="300" mass="34156">MDSLLSSVDMKFSSILKMLAKENGALEEGQENCARLPCYQPPTISKSYQWMVNNKFWVEKSAEDGFHWSEVATQAFQTLKIAITTALVLRLLDFQKSFIIETDASISGIGSVLMQEGHHIAYLSKSLCDKIKGQSIYEKELLASVLVVTKWKHYLLGHHFVIQNNHQSLKYLLEQKLTSSLQHKWLTKLLGLDCEIHYKMGAENKVTNTFSRRTEVEEVESSDSALVAISSLQPAWMQEIIQSSEEDPDYLQLLTQFTIDPIAIPFFQFVNVILKYSGKIYVGKSTQLKENSFSQSMIQL</sequence>
<dbReference type="InterPro" id="IPR041577">
    <property type="entry name" value="RT_RNaseH_2"/>
</dbReference>
<gene>
    <name evidence="2" type="ORF">ACH5RR_025837</name>
</gene>
<evidence type="ECO:0000259" key="1">
    <source>
        <dbReference type="Pfam" id="PF17919"/>
    </source>
</evidence>
<dbReference type="EMBL" id="JBJUIK010000011">
    <property type="protein sequence ID" value="KAL3513120.1"/>
    <property type="molecule type" value="Genomic_DNA"/>
</dbReference>
<dbReference type="SUPFAM" id="SSF56672">
    <property type="entry name" value="DNA/RNA polymerases"/>
    <property type="match status" value="1"/>
</dbReference>
<evidence type="ECO:0000313" key="2">
    <source>
        <dbReference type="EMBL" id="KAL3513120.1"/>
    </source>
</evidence>
<name>A0ABD2Z459_9GENT</name>
<accession>A0ABD2Z459</accession>
<evidence type="ECO:0000313" key="3">
    <source>
        <dbReference type="Proteomes" id="UP001630127"/>
    </source>
</evidence>
<dbReference type="PANTHER" id="PTHR34072">
    <property type="entry name" value="ENZYMATIC POLYPROTEIN-RELATED"/>
    <property type="match status" value="1"/>
</dbReference>
<protein>
    <recommendedName>
        <fullName evidence="1">Reverse transcriptase/retrotransposon-derived protein RNase H-like domain-containing protein</fullName>
    </recommendedName>
</protein>
<reference evidence="2 3" key="1">
    <citation type="submission" date="2024-11" db="EMBL/GenBank/DDBJ databases">
        <title>A near-complete genome assembly of Cinchona calisaya.</title>
        <authorList>
            <person name="Lian D.C."/>
            <person name="Zhao X.W."/>
            <person name="Wei L."/>
        </authorList>
    </citation>
    <scope>NUCLEOTIDE SEQUENCE [LARGE SCALE GENOMIC DNA]</scope>
    <source>
        <tissue evidence="2">Nenye</tissue>
    </source>
</reference>
<dbReference type="AlphaFoldDB" id="A0ABD2Z459"/>